<proteinExistence type="predicted"/>
<evidence type="ECO:0000313" key="4">
    <source>
        <dbReference type="Proteomes" id="UP000288716"/>
    </source>
</evidence>
<reference evidence="3 4" key="1">
    <citation type="journal article" date="2018" name="Gigascience">
        <title>Genomes of trombidid mites reveal novel predicted allergens and laterally-transferred genes associated with secondary metabolism.</title>
        <authorList>
            <person name="Dong X."/>
            <person name="Chaisiri K."/>
            <person name="Xia D."/>
            <person name="Armstrong S.D."/>
            <person name="Fang Y."/>
            <person name="Donnelly M.J."/>
            <person name="Kadowaki T."/>
            <person name="McGarry J.W."/>
            <person name="Darby A.C."/>
            <person name="Makepeace B.L."/>
        </authorList>
    </citation>
    <scope>NUCLEOTIDE SEQUENCE [LARGE SCALE GENOMIC DNA]</scope>
    <source>
        <strain evidence="3">UoL-UT</strain>
    </source>
</reference>
<accession>A0A443RW25</accession>
<keyword evidence="4" id="KW-1185">Reference proteome</keyword>
<gene>
    <name evidence="3" type="ORF">B4U80_12310</name>
</gene>
<dbReference type="InterPro" id="IPR023780">
    <property type="entry name" value="Chromo_domain"/>
</dbReference>
<feature type="domain" description="Chromo" evidence="2">
    <location>
        <begin position="84"/>
        <end position="148"/>
    </location>
</feature>
<dbReference type="GO" id="GO:0005694">
    <property type="term" value="C:chromosome"/>
    <property type="evidence" value="ECO:0007669"/>
    <property type="project" value="UniProtKB-ARBA"/>
</dbReference>
<dbReference type="Pfam" id="PF00385">
    <property type="entry name" value="Chromo"/>
    <property type="match status" value="1"/>
</dbReference>
<dbReference type="PROSITE" id="PS50013">
    <property type="entry name" value="CHROMO_2"/>
    <property type="match status" value="1"/>
</dbReference>
<feature type="compositionally biased region" description="Acidic residues" evidence="1">
    <location>
        <begin position="171"/>
        <end position="180"/>
    </location>
</feature>
<sequence length="180" mass="20654">VINGRLRIKFCFIPQVPDGNIGETPAIRNYLECDEPEDVGSIASRISVESALRTPANMVGRFYKPAGPYDRPPPEELGENWARHEVEYIVDIMVLNQDLPNEETRYRVAWKGYAPEEYTWEPVENLDRSFQAMLDFNTRLAKGKSDPRKLVQNFKAEEKLQAAKPTSVCTTDEDPWVELH</sequence>
<evidence type="ECO:0000259" key="2">
    <source>
        <dbReference type="PROSITE" id="PS50013"/>
    </source>
</evidence>
<feature type="non-terminal residue" evidence="3">
    <location>
        <position position="1"/>
    </location>
</feature>
<dbReference type="InterPro" id="IPR000953">
    <property type="entry name" value="Chromo/chromo_shadow_dom"/>
</dbReference>
<feature type="region of interest" description="Disordered" evidence="1">
    <location>
        <begin position="161"/>
        <end position="180"/>
    </location>
</feature>
<dbReference type="OrthoDB" id="1918685at2759"/>
<dbReference type="Proteomes" id="UP000288716">
    <property type="component" value="Unassembled WGS sequence"/>
</dbReference>
<protein>
    <submittedName>
        <fullName evidence="3">Chromobox like protein-like protein</fullName>
    </submittedName>
</protein>
<comment type="caution">
    <text evidence="3">The sequence shown here is derived from an EMBL/GenBank/DDBJ whole genome shotgun (WGS) entry which is preliminary data.</text>
</comment>
<dbReference type="VEuPathDB" id="VectorBase:LDEU012675"/>
<name>A0A443RW25_9ACAR</name>
<dbReference type="SUPFAM" id="SSF54160">
    <property type="entry name" value="Chromo domain-like"/>
    <property type="match status" value="1"/>
</dbReference>
<evidence type="ECO:0000256" key="1">
    <source>
        <dbReference type="SAM" id="MobiDB-lite"/>
    </source>
</evidence>
<dbReference type="EMBL" id="NCKV01027110">
    <property type="protein sequence ID" value="RWS19365.1"/>
    <property type="molecule type" value="Genomic_DNA"/>
</dbReference>
<dbReference type="InterPro" id="IPR016197">
    <property type="entry name" value="Chromo-like_dom_sf"/>
</dbReference>
<evidence type="ECO:0000313" key="3">
    <source>
        <dbReference type="EMBL" id="RWS19365.1"/>
    </source>
</evidence>
<dbReference type="AlphaFoldDB" id="A0A443RW25"/>
<organism evidence="3 4">
    <name type="scientific">Leptotrombidium deliense</name>
    <dbReference type="NCBI Taxonomy" id="299467"/>
    <lineage>
        <taxon>Eukaryota</taxon>
        <taxon>Metazoa</taxon>
        <taxon>Ecdysozoa</taxon>
        <taxon>Arthropoda</taxon>
        <taxon>Chelicerata</taxon>
        <taxon>Arachnida</taxon>
        <taxon>Acari</taxon>
        <taxon>Acariformes</taxon>
        <taxon>Trombidiformes</taxon>
        <taxon>Prostigmata</taxon>
        <taxon>Anystina</taxon>
        <taxon>Parasitengona</taxon>
        <taxon>Trombiculoidea</taxon>
        <taxon>Trombiculidae</taxon>
        <taxon>Leptotrombidium</taxon>
    </lineage>
</organism>
<dbReference type="Gene3D" id="2.40.50.40">
    <property type="match status" value="1"/>
</dbReference>